<dbReference type="STRING" id="1121950.SAMN02745243_04038"/>
<keyword evidence="1" id="KW-0812">Transmembrane</keyword>
<feature type="transmembrane region" description="Helical" evidence="1">
    <location>
        <begin position="71"/>
        <end position="92"/>
    </location>
</feature>
<proteinExistence type="predicted"/>
<dbReference type="AlphaFoldDB" id="A0A1M6WK11"/>
<feature type="transmembrane region" description="Helical" evidence="1">
    <location>
        <begin position="144"/>
        <end position="165"/>
    </location>
</feature>
<feature type="transmembrane region" description="Helical" evidence="1">
    <location>
        <begin position="205"/>
        <end position="223"/>
    </location>
</feature>
<keyword evidence="1" id="KW-1133">Transmembrane helix</keyword>
<accession>A0A1M6WK11</accession>
<evidence type="ECO:0000313" key="3">
    <source>
        <dbReference type="Proteomes" id="UP000184301"/>
    </source>
</evidence>
<feature type="transmembrane region" description="Helical" evidence="1">
    <location>
        <begin position="6"/>
        <end position="24"/>
    </location>
</feature>
<protein>
    <submittedName>
        <fullName evidence="2">Uncharacterized protein</fullName>
    </submittedName>
</protein>
<evidence type="ECO:0000256" key="1">
    <source>
        <dbReference type="SAM" id="Phobius"/>
    </source>
</evidence>
<name>A0A1M6WK11_9FIRM</name>
<organism evidence="2 3">
    <name type="scientific">Hespellia stercorisuis DSM 15480</name>
    <dbReference type="NCBI Taxonomy" id="1121950"/>
    <lineage>
        <taxon>Bacteria</taxon>
        <taxon>Bacillati</taxon>
        <taxon>Bacillota</taxon>
        <taxon>Clostridia</taxon>
        <taxon>Lachnospirales</taxon>
        <taxon>Lachnospiraceae</taxon>
        <taxon>Hespellia</taxon>
    </lineage>
</organism>
<dbReference type="OrthoDB" id="1771520at2"/>
<dbReference type="RefSeq" id="WP_073113274.1">
    <property type="nucleotide sequence ID" value="NZ_FQZY01000114.1"/>
</dbReference>
<feature type="transmembrane region" description="Helical" evidence="1">
    <location>
        <begin position="104"/>
        <end position="124"/>
    </location>
</feature>
<gene>
    <name evidence="2" type="ORF">SAMN02745243_04038</name>
</gene>
<evidence type="ECO:0000313" key="2">
    <source>
        <dbReference type="EMBL" id="SHK94133.1"/>
    </source>
</evidence>
<feature type="transmembrane region" description="Helical" evidence="1">
    <location>
        <begin position="177"/>
        <end position="199"/>
    </location>
</feature>
<keyword evidence="1" id="KW-0472">Membrane</keyword>
<feature type="transmembrane region" description="Helical" evidence="1">
    <location>
        <begin position="36"/>
        <end position="59"/>
    </location>
</feature>
<sequence>MYLIIIRTAIILFTNHAIGVILWNQFMERRRSLWPLCFYLFAKCAILNIGLATVIKVYHAEWYAQTRSIQFVYIFATWLFAITTFVVLKWTFDVSIEKMMLMSFLGDCLSACVGSAGMFAVNFLMGRTLGFAEEVSLPFRWADLFIPVFSMGLLFLLLHLLEPWVKRLRDYQIKHKKFVMVLVAIGIVFATWPLIKFAYDDGMNGMTTCISMGLILLLSAVWLNRQHRLLKKEQEFLSFQFQMMEKYYNGVKRKEEELQHNQALLSKQMKELSADAYEISDEQITAYLEELRREYNTLKRGLYCDDPVLDAVIVTEAEIMESGKIAFDCSLQHYRRNDTEQRMLVSLILYLLDFGIRANQKLDANRHIFLRIANVKNQLMISYQTGALSRERLSKKSIRTIMNSNESTLVVKQLGSELTVDILVET</sequence>
<reference evidence="2 3" key="1">
    <citation type="submission" date="2016-11" db="EMBL/GenBank/DDBJ databases">
        <authorList>
            <person name="Jaros S."/>
            <person name="Januszkiewicz K."/>
            <person name="Wedrychowicz H."/>
        </authorList>
    </citation>
    <scope>NUCLEOTIDE SEQUENCE [LARGE SCALE GENOMIC DNA]</scope>
    <source>
        <strain evidence="2 3">DSM 15480</strain>
    </source>
</reference>
<keyword evidence="3" id="KW-1185">Reference proteome</keyword>
<dbReference type="EMBL" id="FQZY01000114">
    <property type="protein sequence ID" value="SHK94133.1"/>
    <property type="molecule type" value="Genomic_DNA"/>
</dbReference>
<dbReference type="Proteomes" id="UP000184301">
    <property type="component" value="Unassembled WGS sequence"/>
</dbReference>